<reference evidence="8 9" key="1">
    <citation type="submission" date="2018-06" db="EMBL/GenBank/DDBJ databases">
        <title>Genomic Encyclopedia of Archaeal and Bacterial Type Strains, Phase II (KMG-II): from individual species to whole genera.</title>
        <authorList>
            <person name="Goeker M."/>
        </authorList>
    </citation>
    <scope>NUCLEOTIDE SEQUENCE [LARGE SCALE GENOMIC DNA]</scope>
    <source>
        <strain evidence="8 9">DSM 18710</strain>
    </source>
</reference>
<comment type="caution">
    <text evidence="8">The sequence shown here is derived from an EMBL/GenBank/DDBJ whole genome shotgun (WGS) entry which is preliminary data.</text>
</comment>
<sequence length="414" mass="46937">MNNIELQHIKQRYNVVGNCDALNRALDIALQVAPTDLSVLIVGESGVGKEIIPRIIHDNSPRRREKYFAINCGSIPEGTIDSELFGHEKGSFTGAIGESDGYFGIANKGTIFLDEVGELPLATQAKLLRVLETGEYIRVGGQDIRKTDVRIVAATNVNMRKAVSEGKFREDLFYRLNTIPIQMPPLRDRGEDILLLFRLFAMQMAEKYHLPKITLSEDAKKILLHYKWPGNVRQLKNITEQMSVLSEQREITAEMLTNFIPRDSDTTQLAIIGKDGEHNYESERDILYQILYELRGNVSDLRRDLNNVRKQLEETRALNGAQGFEPLPEEHHNTMPIPRKHTLSETSPSNGLVEFADAEEISEPEILNLSDVGRQMVEKALERNNGNRKKAAQELGISDRTLYRRIKQYGLDSK</sequence>
<dbReference type="InterPro" id="IPR058031">
    <property type="entry name" value="AAA_lid_NorR"/>
</dbReference>
<dbReference type="PROSITE" id="PS00675">
    <property type="entry name" value="SIGMA54_INTERACT_1"/>
    <property type="match status" value="1"/>
</dbReference>
<accession>A0ABX9DSH0</accession>
<dbReference type="SUPFAM" id="SSF52540">
    <property type="entry name" value="P-loop containing nucleoside triphosphate hydrolases"/>
    <property type="match status" value="1"/>
</dbReference>
<dbReference type="Gene3D" id="1.10.8.60">
    <property type="match status" value="1"/>
</dbReference>
<dbReference type="PRINTS" id="PR01590">
    <property type="entry name" value="HTHFIS"/>
</dbReference>
<dbReference type="PROSITE" id="PS50045">
    <property type="entry name" value="SIGMA54_INTERACT_4"/>
    <property type="match status" value="1"/>
</dbReference>
<dbReference type="SUPFAM" id="SSF46689">
    <property type="entry name" value="Homeodomain-like"/>
    <property type="match status" value="1"/>
</dbReference>
<proteinExistence type="predicted"/>
<keyword evidence="1" id="KW-0547">Nucleotide-binding</keyword>
<evidence type="ECO:0000256" key="6">
    <source>
        <dbReference type="SAM" id="Coils"/>
    </source>
</evidence>
<dbReference type="Pfam" id="PF25601">
    <property type="entry name" value="AAA_lid_14"/>
    <property type="match status" value="1"/>
</dbReference>
<dbReference type="InterPro" id="IPR025943">
    <property type="entry name" value="Sigma_54_int_dom_ATP-bd_2"/>
</dbReference>
<evidence type="ECO:0000256" key="2">
    <source>
        <dbReference type="ARBA" id="ARBA00022840"/>
    </source>
</evidence>
<dbReference type="RefSeq" id="WP_006044506.1">
    <property type="nucleotide sequence ID" value="NZ_CAJPLF010000021.1"/>
</dbReference>
<dbReference type="SMART" id="SM00382">
    <property type="entry name" value="AAA"/>
    <property type="match status" value="1"/>
</dbReference>
<gene>
    <name evidence="8" type="ORF">BC673_11552</name>
</gene>
<dbReference type="Gene3D" id="1.10.10.60">
    <property type="entry name" value="Homeodomain-like"/>
    <property type="match status" value="1"/>
</dbReference>
<evidence type="ECO:0000256" key="4">
    <source>
        <dbReference type="ARBA" id="ARBA00023125"/>
    </source>
</evidence>
<dbReference type="Proteomes" id="UP000249852">
    <property type="component" value="Unassembled WGS sequence"/>
</dbReference>
<dbReference type="InterPro" id="IPR025944">
    <property type="entry name" value="Sigma_54_int_dom_CS"/>
</dbReference>
<dbReference type="InterPro" id="IPR025662">
    <property type="entry name" value="Sigma_54_int_dom_ATP-bd_1"/>
</dbReference>
<dbReference type="InterPro" id="IPR003593">
    <property type="entry name" value="AAA+_ATPase"/>
</dbReference>
<feature type="coiled-coil region" evidence="6">
    <location>
        <begin position="291"/>
        <end position="318"/>
    </location>
</feature>
<keyword evidence="4" id="KW-0238">DNA-binding</keyword>
<organism evidence="8 9">
    <name type="scientific">Prevotella pallens</name>
    <dbReference type="NCBI Taxonomy" id="60133"/>
    <lineage>
        <taxon>Bacteria</taxon>
        <taxon>Pseudomonadati</taxon>
        <taxon>Bacteroidota</taxon>
        <taxon>Bacteroidia</taxon>
        <taxon>Bacteroidales</taxon>
        <taxon>Prevotellaceae</taxon>
        <taxon>Prevotella</taxon>
    </lineage>
</organism>
<dbReference type="Pfam" id="PF02954">
    <property type="entry name" value="HTH_8"/>
    <property type="match status" value="1"/>
</dbReference>
<dbReference type="InterPro" id="IPR002197">
    <property type="entry name" value="HTH_Fis"/>
</dbReference>
<dbReference type="PANTHER" id="PTHR32071:SF121">
    <property type="entry name" value="SIGMA L-DEPENDENT TRANSCRIPTIONAL REGULATOR YQIR-RELATED"/>
    <property type="match status" value="1"/>
</dbReference>
<evidence type="ECO:0000259" key="7">
    <source>
        <dbReference type="PROSITE" id="PS50045"/>
    </source>
</evidence>
<keyword evidence="9" id="KW-1185">Reference proteome</keyword>
<keyword evidence="6" id="KW-0175">Coiled coil</keyword>
<dbReference type="InterPro" id="IPR009057">
    <property type="entry name" value="Homeodomain-like_sf"/>
</dbReference>
<dbReference type="CDD" id="cd00009">
    <property type="entry name" value="AAA"/>
    <property type="match status" value="1"/>
</dbReference>
<protein>
    <submittedName>
        <fullName evidence="8">Regulatory Fis family protein</fullName>
    </submittedName>
</protein>
<dbReference type="PROSITE" id="PS00676">
    <property type="entry name" value="SIGMA54_INTERACT_2"/>
    <property type="match status" value="1"/>
</dbReference>
<feature type="domain" description="Sigma-54 factor interaction" evidence="7">
    <location>
        <begin position="15"/>
        <end position="244"/>
    </location>
</feature>
<dbReference type="PROSITE" id="PS00688">
    <property type="entry name" value="SIGMA54_INTERACT_3"/>
    <property type="match status" value="1"/>
</dbReference>
<keyword evidence="2" id="KW-0067">ATP-binding</keyword>
<evidence type="ECO:0000256" key="5">
    <source>
        <dbReference type="ARBA" id="ARBA00023163"/>
    </source>
</evidence>
<dbReference type="InterPro" id="IPR027417">
    <property type="entry name" value="P-loop_NTPase"/>
</dbReference>
<name>A0ABX9DSH0_9BACT</name>
<dbReference type="Pfam" id="PF00158">
    <property type="entry name" value="Sigma54_activat"/>
    <property type="match status" value="1"/>
</dbReference>
<evidence type="ECO:0000256" key="3">
    <source>
        <dbReference type="ARBA" id="ARBA00023015"/>
    </source>
</evidence>
<dbReference type="InterPro" id="IPR002078">
    <property type="entry name" value="Sigma_54_int"/>
</dbReference>
<evidence type="ECO:0000256" key="1">
    <source>
        <dbReference type="ARBA" id="ARBA00022741"/>
    </source>
</evidence>
<dbReference type="PANTHER" id="PTHR32071">
    <property type="entry name" value="TRANSCRIPTIONAL REGULATORY PROTEIN"/>
    <property type="match status" value="1"/>
</dbReference>
<dbReference type="Gene3D" id="3.40.50.300">
    <property type="entry name" value="P-loop containing nucleotide triphosphate hydrolases"/>
    <property type="match status" value="1"/>
</dbReference>
<evidence type="ECO:0000313" key="9">
    <source>
        <dbReference type="Proteomes" id="UP000249852"/>
    </source>
</evidence>
<keyword evidence="3" id="KW-0805">Transcription regulation</keyword>
<evidence type="ECO:0000313" key="8">
    <source>
        <dbReference type="EMBL" id="RAS44740.1"/>
    </source>
</evidence>
<dbReference type="EMBL" id="QLTQ01000015">
    <property type="protein sequence ID" value="RAS44740.1"/>
    <property type="molecule type" value="Genomic_DNA"/>
</dbReference>
<keyword evidence="5" id="KW-0804">Transcription</keyword>